<dbReference type="InterPro" id="IPR050713">
    <property type="entry name" value="RTP_Phos/Ushers"/>
</dbReference>
<dbReference type="InterPro" id="IPR003961">
    <property type="entry name" value="FN3_dom"/>
</dbReference>
<protein>
    <recommendedName>
        <fullName evidence="1">Fibronectin type-III domain-containing protein</fullName>
    </recommendedName>
</protein>
<gene>
    <name evidence="2" type="ORF">Pcinc_014854</name>
</gene>
<dbReference type="CDD" id="cd00063">
    <property type="entry name" value="FN3"/>
    <property type="match status" value="1"/>
</dbReference>
<dbReference type="InterPro" id="IPR013783">
    <property type="entry name" value="Ig-like_fold"/>
</dbReference>
<dbReference type="Proteomes" id="UP001286313">
    <property type="component" value="Unassembled WGS sequence"/>
</dbReference>
<dbReference type="AlphaFoldDB" id="A0AAE1FVM2"/>
<keyword evidence="3" id="KW-1185">Reference proteome</keyword>
<dbReference type="GO" id="GO:0016020">
    <property type="term" value="C:membrane"/>
    <property type="evidence" value="ECO:0007669"/>
    <property type="project" value="UniProtKB-SubCell"/>
</dbReference>
<dbReference type="PRINTS" id="PR00014">
    <property type="entry name" value="FNTYPEIII"/>
</dbReference>
<sequence>MIYLYANATAVYLEVTPLTDEPTLMVTWFPVLTPGNCNITYTVTWNSSNNGDEGTINTSEAYYNITDLCYYSMYEVCVTSLAEDIAAAPKCKTEKTATGIPGPPTNVLVSASTTPESLVVEWDPPDVTNGVITNYFVTWSPDDPSEPIITNETTYTLTGLQPCANYTISVSASTSKGSGTPSATSGTTQAVGKNFVHVILLI</sequence>
<dbReference type="SUPFAM" id="SSF49265">
    <property type="entry name" value="Fibronectin type III"/>
    <property type="match status" value="1"/>
</dbReference>
<dbReference type="PROSITE" id="PS50853">
    <property type="entry name" value="FN3"/>
    <property type="match status" value="1"/>
</dbReference>
<dbReference type="Gene3D" id="2.60.40.10">
    <property type="entry name" value="Immunoglobulins"/>
    <property type="match status" value="2"/>
</dbReference>
<dbReference type="PANTHER" id="PTHR46957">
    <property type="entry name" value="CYTOKINE RECEPTOR"/>
    <property type="match status" value="1"/>
</dbReference>
<organism evidence="2 3">
    <name type="scientific">Petrolisthes cinctipes</name>
    <name type="common">Flat porcelain crab</name>
    <dbReference type="NCBI Taxonomy" id="88211"/>
    <lineage>
        <taxon>Eukaryota</taxon>
        <taxon>Metazoa</taxon>
        <taxon>Ecdysozoa</taxon>
        <taxon>Arthropoda</taxon>
        <taxon>Crustacea</taxon>
        <taxon>Multicrustacea</taxon>
        <taxon>Malacostraca</taxon>
        <taxon>Eumalacostraca</taxon>
        <taxon>Eucarida</taxon>
        <taxon>Decapoda</taxon>
        <taxon>Pleocyemata</taxon>
        <taxon>Anomura</taxon>
        <taxon>Galatheoidea</taxon>
        <taxon>Porcellanidae</taxon>
        <taxon>Petrolisthes</taxon>
    </lineage>
</organism>
<dbReference type="InterPro" id="IPR036116">
    <property type="entry name" value="FN3_sf"/>
</dbReference>
<dbReference type="SMART" id="SM00060">
    <property type="entry name" value="FN3"/>
    <property type="match status" value="2"/>
</dbReference>
<dbReference type="PANTHER" id="PTHR46957:SF3">
    <property type="entry name" value="CYTOKINE RECEPTOR"/>
    <property type="match status" value="1"/>
</dbReference>
<evidence type="ECO:0000259" key="1">
    <source>
        <dbReference type="PROSITE" id="PS50853"/>
    </source>
</evidence>
<feature type="domain" description="Fibronectin type-III" evidence="1">
    <location>
        <begin position="103"/>
        <end position="194"/>
    </location>
</feature>
<name>A0AAE1FVM2_PETCI</name>
<dbReference type="Pfam" id="PF00041">
    <property type="entry name" value="fn3"/>
    <property type="match status" value="2"/>
</dbReference>
<dbReference type="EMBL" id="JAWQEG010001301">
    <property type="protein sequence ID" value="KAK3880699.1"/>
    <property type="molecule type" value="Genomic_DNA"/>
</dbReference>
<comment type="caution">
    <text evidence="2">The sequence shown here is derived from an EMBL/GenBank/DDBJ whole genome shotgun (WGS) entry which is preliminary data.</text>
</comment>
<evidence type="ECO:0000313" key="2">
    <source>
        <dbReference type="EMBL" id="KAK3880699.1"/>
    </source>
</evidence>
<proteinExistence type="predicted"/>
<evidence type="ECO:0000313" key="3">
    <source>
        <dbReference type="Proteomes" id="UP001286313"/>
    </source>
</evidence>
<accession>A0AAE1FVM2</accession>
<reference evidence="2" key="1">
    <citation type="submission" date="2023-10" db="EMBL/GenBank/DDBJ databases">
        <title>Genome assemblies of two species of porcelain crab, Petrolisthes cinctipes and Petrolisthes manimaculis (Anomura: Porcellanidae).</title>
        <authorList>
            <person name="Angst P."/>
        </authorList>
    </citation>
    <scope>NUCLEOTIDE SEQUENCE</scope>
    <source>
        <strain evidence="2">PB745_01</strain>
        <tissue evidence="2">Gill</tissue>
    </source>
</reference>